<organism evidence="11 12">
    <name type="scientific">Yersinia bercovieri ATCC 43970</name>
    <dbReference type="NCBI Taxonomy" id="349968"/>
    <lineage>
        <taxon>Bacteria</taxon>
        <taxon>Pseudomonadati</taxon>
        <taxon>Pseudomonadota</taxon>
        <taxon>Gammaproteobacteria</taxon>
        <taxon>Enterobacterales</taxon>
        <taxon>Yersiniaceae</taxon>
        <taxon>Yersinia</taxon>
    </lineage>
</organism>
<keyword evidence="3" id="KW-0547">Nucleotide-binding</keyword>
<proteinExistence type="predicted"/>
<evidence type="ECO:0000256" key="2">
    <source>
        <dbReference type="ARBA" id="ARBA00022692"/>
    </source>
</evidence>
<dbReference type="Proteomes" id="UP000010319">
    <property type="component" value="Unassembled WGS sequence"/>
</dbReference>
<feature type="transmembrane region" description="Helical" evidence="7">
    <location>
        <begin position="262"/>
        <end position="286"/>
    </location>
</feature>
<evidence type="ECO:0000313" key="11">
    <source>
        <dbReference type="EMBL" id="EEQ05823.1"/>
    </source>
</evidence>
<dbReference type="SUPFAM" id="SSF90123">
    <property type="entry name" value="ABC transporter transmembrane region"/>
    <property type="match status" value="1"/>
</dbReference>
<comment type="caution">
    <text evidence="11">The sequence shown here is derived from an EMBL/GenBank/DDBJ whole genome shotgun (WGS) entry which is preliminary data.</text>
</comment>
<dbReference type="InterPro" id="IPR003593">
    <property type="entry name" value="AAA+_ATPase"/>
</dbReference>
<dbReference type="Gene3D" id="3.40.50.300">
    <property type="entry name" value="P-loop containing nucleotide triphosphate hydrolases"/>
    <property type="match status" value="1"/>
</dbReference>
<dbReference type="PROSITE" id="PS00211">
    <property type="entry name" value="ABC_TRANSPORTER_1"/>
    <property type="match status" value="1"/>
</dbReference>
<feature type="transmembrane region" description="Helical" evidence="7">
    <location>
        <begin position="374"/>
        <end position="396"/>
    </location>
</feature>
<dbReference type="Gene3D" id="3.90.70.10">
    <property type="entry name" value="Cysteine proteinases"/>
    <property type="match status" value="1"/>
</dbReference>
<dbReference type="PANTHER" id="PTHR24221">
    <property type="entry name" value="ATP-BINDING CASSETTE SUB-FAMILY B"/>
    <property type="match status" value="1"/>
</dbReference>
<dbReference type="PROSITE" id="PS50990">
    <property type="entry name" value="PEPTIDASE_C39"/>
    <property type="match status" value="1"/>
</dbReference>
<dbReference type="InterPro" id="IPR027417">
    <property type="entry name" value="P-loop_NTPase"/>
</dbReference>
<feature type="transmembrane region" description="Helical" evidence="7">
    <location>
        <begin position="292"/>
        <end position="310"/>
    </location>
</feature>
<dbReference type="PROSITE" id="PS50929">
    <property type="entry name" value="ABC_TM1F"/>
    <property type="match status" value="1"/>
</dbReference>
<sequence>MLQTEAAECGLACLTMIASYHGRRTNILALRQDFGISARGATLTTLTGITGALGLASRALSLDLDELNQLSLPCLLHWDFNHFVVLTQIKGESVVIHDPAIGRRVVKRKELSEHFTGVALELWPETGFIRENRQVRIKISELLRNISGFRSALLKIFCLSLIIEFISLLLPVGTQLVMDHVIPATDFGLLSLICLSLFVITLLQASVIVWRSWSVIIMDTLTDIQWKDGLFRHLLRLPLSWFEKRKLGDIQSRFGSLGTMRLTFIHDITGSIINGIMVIGSLAMLILYGHSLVFIVLGFTALYVLLRMFTFSRYKQLSEERLIKDANASSYLTETLFGIATVRAQGIAGLRRRNWLTLTTDAANASVTLNKFDMLFSIVSTFINTCDNLVILWLGISFVMERQMTIGTFVAFGTFRAIFSDRALSLTDIFLHFRMLSMHNERVADIALTKAEYNAPERDIFPPGVALSLFAENLSFRYDNQSPYTFSNLNLSLNAGESVAIIGPSGCGKTTLMKLLCGLTKPTEGKILASGKDIHGVGVNNYCKVVACILQEDRLFAGSLRENISGFSVVEDEGWLKECAQLSYIYEDIINMPMGFDTLIGELGEGLSGGQRQRIFIARALYRKPGILFMDEATSHLDERNEALINKAISSLNITRVIIAHRPSTISSADRTIIINNGIVANSLQQNI</sequence>
<dbReference type="InterPro" id="IPR005074">
    <property type="entry name" value="Peptidase_C39"/>
</dbReference>
<keyword evidence="4 11" id="KW-0067">ATP-binding</keyword>
<dbReference type="InterPro" id="IPR039421">
    <property type="entry name" value="Type_1_exporter"/>
</dbReference>
<keyword evidence="12" id="KW-1185">Reference proteome</keyword>
<reference evidence="11" key="1">
    <citation type="submission" date="2008-12" db="EMBL/GenBank/DDBJ databases">
        <title>Annotation of the Yersinia bercovieri ATCC 43970 genome.</title>
        <authorList>
            <person name="Read T.D."/>
            <person name="Akmal A."/>
            <person name="Bishop-Lilly K."/>
            <person name="Chen P.E."/>
            <person name="Cook C."/>
            <person name="Kiley M.P."/>
            <person name="Lentz S."/>
            <person name="Mateczun A."/>
            <person name="Nagarajan N."/>
            <person name="Nolan N."/>
            <person name="Osborne B.I."/>
            <person name="Pop M."/>
            <person name="Sozhamannan S."/>
            <person name="Stewart A.C."/>
            <person name="Sulakvelidze A."/>
            <person name="Thomason B."/>
            <person name="Willner K."/>
            <person name="Zwick M.E."/>
        </authorList>
    </citation>
    <scope>NUCLEOTIDE SEQUENCE [LARGE SCALE GENOMIC DNA]</scope>
    <source>
        <strain evidence="11">ATCC 43970</strain>
    </source>
</reference>
<evidence type="ECO:0000256" key="7">
    <source>
        <dbReference type="SAM" id="Phobius"/>
    </source>
</evidence>
<protein>
    <submittedName>
        <fullName evidence="11">Colicin V secretion/processing ATP-binding protein cvaB</fullName>
    </submittedName>
</protein>
<name>A0ABP2DZQ6_YERBE</name>
<feature type="transmembrane region" description="Helical" evidence="7">
    <location>
        <begin position="190"/>
        <end position="210"/>
    </location>
</feature>
<keyword evidence="6 7" id="KW-0472">Membrane</keyword>
<feature type="transmembrane region" description="Helical" evidence="7">
    <location>
        <begin position="152"/>
        <end position="170"/>
    </location>
</feature>
<feature type="domain" description="ABC transporter" evidence="8">
    <location>
        <begin position="469"/>
        <end position="688"/>
    </location>
</feature>
<evidence type="ECO:0000256" key="1">
    <source>
        <dbReference type="ARBA" id="ARBA00004651"/>
    </source>
</evidence>
<dbReference type="Pfam" id="PF00664">
    <property type="entry name" value="ABC_membrane"/>
    <property type="match status" value="1"/>
</dbReference>
<dbReference type="Gene3D" id="1.20.1560.10">
    <property type="entry name" value="ABC transporter type 1, transmembrane domain"/>
    <property type="match status" value="1"/>
</dbReference>
<dbReference type="PROSITE" id="PS50893">
    <property type="entry name" value="ABC_TRANSPORTER_2"/>
    <property type="match status" value="1"/>
</dbReference>
<keyword evidence="5 7" id="KW-1133">Transmembrane helix</keyword>
<dbReference type="Pfam" id="PF00005">
    <property type="entry name" value="ABC_tran"/>
    <property type="match status" value="1"/>
</dbReference>
<dbReference type="SUPFAM" id="SSF52540">
    <property type="entry name" value="P-loop containing nucleoside triphosphate hydrolases"/>
    <property type="match status" value="1"/>
</dbReference>
<feature type="domain" description="ABC transmembrane type-1" evidence="9">
    <location>
        <begin position="156"/>
        <end position="435"/>
    </location>
</feature>
<gene>
    <name evidence="11" type="ORF">yberc0001_36080</name>
</gene>
<evidence type="ECO:0000256" key="4">
    <source>
        <dbReference type="ARBA" id="ARBA00022840"/>
    </source>
</evidence>
<keyword evidence="2 7" id="KW-0812">Transmembrane</keyword>
<dbReference type="CDD" id="cd18567">
    <property type="entry name" value="ABC_6TM_CvaB_RaxB_like"/>
    <property type="match status" value="1"/>
</dbReference>
<dbReference type="InterPro" id="IPR011527">
    <property type="entry name" value="ABC1_TM_dom"/>
</dbReference>
<dbReference type="InterPro" id="IPR036640">
    <property type="entry name" value="ABC1_TM_sf"/>
</dbReference>
<dbReference type="GO" id="GO:0005524">
    <property type="term" value="F:ATP binding"/>
    <property type="evidence" value="ECO:0007669"/>
    <property type="project" value="UniProtKB-KW"/>
</dbReference>
<evidence type="ECO:0000256" key="3">
    <source>
        <dbReference type="ARBA" id="ARBA00022741"/>
    </source>
</evidence>
<evidence type="ECO:0000259" key="10">
    <source>
        <dbReference type="PROSITE" id="PS50990"/>
    </source>
</evidence>
<evidence type="ECO:0000256" key="5">
    <source>
        <dbReference type="ARBA" id="ARBA00022989"/>
    </source>
</evidence>
<dbReference type="InterPro" id="IPR003439">
    <property type="entry name" value="ABC_transporter-like_ATP-bd"/>
</dbReference>
<evidence type="ECO:0000313" key="12">
    <source>
        <dbReference type="Proteomes" id="UP000010319"/>
    </source>
</evidence>
<evidence type="ECO:0000259" key="9">
    <source>
        <dbReference type="PROSITE" id="PS50929"/>
    </source>
</evidence>
<comment type="subcellular location">
    <subcellularLocation>
        <location evidence="1">Cell membrane</location>
        <topology evidence="1">Multi-pass membrane protein</topology>
    </subcellularLocation>
</comment>
<accession>A0ABP2DZQ6</accession>
<dbReference type="InterPro" id="IPR017871">
    <property type="entry name" value="ABC_transporter-like_CS"/>
</dbReference>
<evidence type="ECO:0000256" key="6">
    <source>
        <dbReference type="ARBA" id="ARBA00023136"/>
    </source>
</evidence>
<dbReference type="Pfam" id="PF03412">
    <property type="entry name" value="Peptidase_C39"/>
    <property type="match status" value="1"/>
</dbReference>
<evidence type="ECO:0000259" key="8">
    <source>
        <dbReference type="PROSITE" id="PS50893"/>
    </source>
</evidence>
<dbReference type="PANTHER" id="PTHR24221:SF606">
    <property type="entry name" value="COLICIN V SECRETION-PROCESSING ATP-BINDING PROTEIN"/>
    <property type="match status" value="1"/>
</dbReference>
<dbReference type="EMBL" id="AALC02000042">
    <property type="protein sequence ID" value="EEQ05823.1"/>
    <property type="molecule type" value="Genomic_DNA"/>
</dbReference>
<dbReference type="SMART" id="SM00382">
    <property type="entry name" value="AAA"/>
    <property type="match status" value="1"/>
</dbReference>
<feature type="domain" description="Peptidase C39" evidence="10">
    <location>
        <begin position="3"/>
        <end position="122"/>
    </location>
</feature>